<dbReference type="Proteomes" id="UP000054144">
    <property type="component" value="Unassembled WGS sequence"/>
</dbReference>
<sequence length="240" mass="26077">MFKSTEPYPKQERTVQYADTLTVFTEGHIRSGRVLHVDNAIPEATRHFASAAEGQPKNAIAAIGLAQMQLLNDETAAAIHTLDRLSAPAPAATRTVTGPLSIPATVMLASLRAAPRPGLSSSDAAKERERARELYKGVLKDLQWHWHLAQDADMYTEIAQLCLGGDDAAIAEEMLDKVDARQLYEQALTDTASLTGDAQEATATTILYNLGRVYEDLGEHDKAREAYNKLLSRGAPSGIH</sequence>
<dbReference type="SUPFAM" id="SSF48452">
    <property type="entry name" value="TPR-like"/>
    <property type="match status" value="1"/>
</dbReference>
<dbReference type="GO" id="GO:0016593">
    <property type="term" value="C:Cdc73/Paf1 complex"/>
    <property type="evidence" value="ECO:0007669"/>
    <property type="project" value="TreeGrafter"/>
</dbReference>
<dbReference type="Pfam" id="PF13181">
    <property type="entry name" value="TPR_8"/>
    <property type="match status" value="1"/>
</dbReference>
<keyword evidence="5" id="KW-1185">Reference proteome</keyword>
<protein>
    <submittedName>
        <fullName evidence="4">Uncharacterized protein</fullName>
    </submittedName>
</protein>
<evidence type="ECO:0000256" key="2">
    <source>
        <dbReference type="ARBA" id="ARBA00022803"/>
    </source>
</evidence>
<name>A0A0D7AKR2_9AGAR</name>
<dbReference type="InterPro" id="IPR011990">
    <property type="entry name" value="TPR-like_helical_dom_sf"/>
</dbReference>
<dbReference type="PANTHER" id="PTHR14027:SF2">
    <property type="entry name" value="RNA POLYMERASE-ASSOCIATED PROTEIN CTR9 HOMOLOG"/>
    <property type="match status" value="1"/>
</dbReference>
<dbReference type="GO" id="GO:0006355">
    <property type="term" value="P:regulation of DNA-templated transcription"/>
    <property type="evidence" value="ECO:0007669"/>
    <property type="project" value="InterPro"/>
</dbReference>
<evidence type="ECO:0000256" key="3">
    <source>
        <dbReference type="PROSITE-ProRule" id="PRU00339"/>
    </source>
</evidence>
<dbReference type="EMBL" id="KN881643">
    <property type="protein sequence ID" value="KIY52460.1"/>
    <property type="molecule type" value="Genomic_DNA"/>
</dbReference>
<dbReference type="GO" id="GO:0000993">
    <property type="term" value="F:RNA polymerase II complex binding"/>
    <property type="evidence" value="ECO:0007669"/>
    <property type="project" value="TreeGrafter"/>
</dbReference>
<dbReference type="PANTHER" id="PTHR14027">
    <property type="entry name" value="RNA POLYMERASE-ASSOCIATED PROTEIN CTR9"/>
    <property type="match status" value="1"/>
</dbReference>
<accession>A0A0D7AKR2</accession>
<dbReference type="OrthoDB" id="343875at2759"/>
<evidence type="ECO:0000313" key="5">
    <source>
        <dbReference type="Proteomes" id="UP000054144"/>
    </source>
</evidence>
<evidence type="ECO:0000313" key="4">
    <source>
        <dbReference type="EMBL" id="KIY52460.1"/>
    </source>
</evidence>
<feature type="repeat" description="TPR" evidence="3">
    <location>
        <begin position="204"/>
        <end position="237"/>
    </location>
</feature>
<dbReference type="PROSITE" id="PS50005">
    <property type="entry name" value="TPR"/>
    <property type="match status" value="1"/>
</dbReference>
<dbReference type="InterPro" id="IPR019734">
    <property type="entry name" value="TPR_rpt"/>
</dbReference>
<keyword evidence="1" id="KW-0677">Repeat</keyword>
<gene>
    <name evidence="4" type="ORF">FISHEDRAFT_69879</name>
</gene>
<proteinExistence type="predicted"/>
<dbReference type="GO" id="GO:0006368">
    <property type="term" value="P:transcription elongation by RNA polymerase II"/>
    <property type="evidence" value="ECO:0007669"/>
    <property type="project" value="TreeGrafter"/>
</dbReference>
<dbReference type="AlphaFoldDB" id="A0A0D7AKR2"/>
<reference evidence="4 5" key="1">
    <citation type="journal article" date="2015" name="Fungal Genet. Biol.">
        <title>Evolution of novel wood decay mechanisms in Agaricales revealed by the genome sequences of Fistulina hepatica and Cylindrobasidium torrendii.</title>
        <authorList>
            <person name="Floudas D."/>
            <person name="Held B.W."/>
            <person name="Riley R."/>
            <person name="Nagy L.G."/>
            <person name="Koehler G."/>
            <person name="Ransdell A.S."/>
            <person name="Younus H."/>
            <person name="Chow J."/>
            <person name="Chiniquy J."/>
            <person name="Lipzen A."/>
            <person name="Tritt A."/>
            <person name="Sun H."/>
            <person name="Haridas S."/>
            <person name="LaButti K."/>
            <person name="Ohm R.A."/>
            <person name="Kues U."/>
            <person name="Blanchette R.A."/>
            <person name="Grigoriev I.V."/>
            <person name="Minto R.E."/>
            <person name="Hibbett D.S."/>
        </authorList>
    </citation>
    <scope>NUCLEOTIDE SEQUENCE [LARGE SCALE GENOMIC DNA]</scope>
    <source>
        <strain evidence="4 5">ATCC 64428</strain>
    </source>
</reference>
<dbReference type="InterPro" id="IPR031101">
    <property type="entry name" value="Ctr9"/>
</dbReference>
<keyword evidence="2 3" id="KW-0802">TPR repeat</keyword>
<evidence type="ECO:0000256" key="1">
    <source>
        <dbReference type="ARBA" id="ARBA00022737"/>
    </source>
</evidence>
<dbReference type="Gene3D" id="1.25.40.10">
    <property type="entry name" value="Tetratricopeptide repeat domain"/>
    <property type="match status" value="1"/>
</dbReference>
<organism evidence="4 5">
    <name type="scientific">Fistulina hepatica ATCC 64428</name>
    <dbReference type="NCBI Taxonomy" id="1128425"/>
    <lineage>
        <taxon>Eukaryota</taxon>
        <taxon>Fungi</taxon>
        <taxon>Dikarya</taxon>
        <taxon>Basidiomycota</taxon>
        <taxon>Agaricomycotina</taxon>
        <taxon>Agaricomycetes</taxon>
        <taxon>Agaricomycetidae</taxon>
        <taxon>Agaricales</taxon>
        <taxon>Fistulinaceae</taxon>
        <taxon>Fistulina</taxon>
    </lineage>
</organism>